<evidence type="ECO:0000313" key="6">
    <source>
        <dbReference type="Proteomes" id="UP001642409"/>
    </source>
</evidence>
<evidence type="ECO:0000259" key="3">
    <source>
        <dbReference type="Pfam" id="PF01471"/>
    </source>
</evidence>
<protein>
    <submittedName>
        <fullName evidence="4">SCP-like extracellular protein</fullName>
    </submittedName>
    <submittedName>
        <fullName evidence="5">SCP-like_extracellular protein</fullName>
    </submittedName>
</protein>
<dbReference type="EMBL" id="CAXDID020000180">
    <property type="protein sequence ID" value="CAL6049492.1"/>
    <property type="molecule type" value="Genomic_DNA"/>
</dbReference>
<dbReference type="Gene3D" id="2.60.40.1120">
    <property type="entry name" value="Carboxypeptidase-like, regulatory domain"/>
    <property type="match status" value="1"/>
</dbReference>
<dbReference type="InterPro" id="IPR008969">
    <property type="entry name" value="CarboxyPept-like_regulatory"/>
</dbReference>
<comment type="caution">
    <text evidence="4">The sequence shown here is derived from an EMBL/GenBank/DDBJ whole genome shotgun (WGS) entry which is preliminary data.</text>
</comment>
<dbReference type="CDD" id="cd05379">
    <property type="entry name" value="CAP_bacterial"/>
    <property type="match status" value="1"/>
</dbReference>
<keyword evidence="1" id="KW-0812">Transmembrane</keyword>
<dbReference type="InterPro" id="IPR014044">
    <property type="entry name" value="CAP_dom"/>
</dbReference>
<keyword evidence="6" id="KW-1185">Reference proteome</keyword>
<proteinExistence type="predicted"/>
<feature type="domain" description="SCP" evidence="2">
    <location>
        <begin position="420"/>
        <end position="539"/>
    </location>
</feature>
<feature type="domain" description="Peptidoglycan binding-like" evidence="3">
    <location>
        <begin position="8"/>
        <end position="62"/>
    </location>
</feature>
<dbReference type="AlphaFoldDB" id="A0AA86NX48"/>
<dbReference type="Proteomes" id="UP001642409">
    <property type="component" value="Unassembled WGS sequence"/>
</dbReference>
<dbReference type="SUPFAM" id="SSF49464">
    <property type="entry name" value="Carboxypeptidase regulatory domain-like"/>
    <property type="match status" value="1"/>
</dbReference>
<evidence type="ECO:0000256" key="1">
    <source>
        <dbReference type="SAM" id="Phobius"/>
    </source>
</evidence>
<dbReference type="PANTHER" id="PTHR31157:SF1">
    <property type="entry name" value="SCP DOMAIN-CONTAINING PROTEIN"/>
    <property type="match status" value="1"/>
</dbReference>
<keyword evidence="1" id="KW-1133">Transmembrane helix</keyword>
<dbReference type="InterPro" id="IPR035940">
    <property type="entry name" value="CAP_sf"/>
</dbReference>
<dbReference type="Gene3D" id="1.10.530.10">
    <property type="match status" value="1"/>
</dbReference>
<evidence type="ECO:0000259" key="2">
    <source>
        <dbReference type="Pfam" id="PF00188"/>
    </source>
</evidence>
<dbReference type="SUPFAM" id="SSF55797">
    <property type="entry name" value="PR-1-like"/>
    <property type="match status" value="1"/>
</dbReference>
<keyword evidence="1" id="KW-0472">Membrane</keyword>
<dbReference type="EMBL" id="CATOUU010000384">
    <property type="protein sequence ID" value="CAI9927638.1"/>
    <property type="molecule type" value="Genomic_DNA"/>
</dbReference>
<dbReference type="PANTHER" id="PTHR31157">
    <property type="entry name" value="SCP DOMAIN-CONTAINING PROTEIN"/>
    <property type="match status" value="1"/>
</dbReference>
<feature type="domain" description="Peptidoglycan binding-like" evidence="3">
    <location>
        <begin position="66"/>
        <end position="119"/>
    </location>
</feature>
<dbReference type="SUPFAM" id="SSF47090">
    <property type="entry name" value="PGBD-like"/>
    <property type="match status" value="2"/>
</dbReference>
<dbReference type="InterPro" id="IPR036365">
    <property type="entry name" value="PGBD-like_sf"/>
</dbReference>
<name>A0AA86NX48_9EUKA</name>
<feature type="transmembrane region" description="Helical" evidence="1">
    <location>
        <begin position="640"/>
        <end position="664"/>
    </location>
</feature>
<sequence>MTMHEGQSGGNVTYLQYSLLILCFDPSSFSDYFGPSTTSAVKQYQAERNFTVDGVVDTQTWSIVQSEIQSIQQLLSDKGYLASVDGLAGPITLSAVKKFQTDIGLNPNGQVDPSTMSKLNISVTSLQSTPSAYVVTMAQLQQLGWNKLTDAVLADLNSALQFYKISGIQAIRHFISQCAQESTLGYYTVEIADGQAYEGRQDLGNIYPGDGPKFKGAGYIQLTGRYNYQAFANSIGDQKVMDGCQYVASKYPWKSAGFWWNMNGMTAFCNNGATVEEVTKKVNGGYNHLEGRKAYYEKCVTVFTETIKSAPGPVYSWNLKNGVIRILFNFTLDPTTPTAAAFTTSGTTSGTASQASIKGQYVNITFANFANNNSQSLTYDPKKATIPLKSSKGELVQAFTIKPNTKRQSSKSDQFEAEVVNLVNKLRASKGLGKLRVAANISAIARVKADDMVVNNYFSHTSPVFGDFSSLLELFQNPFTMAAGENIAAGQTTPQDVFNSWSKSPGHYANMISQNYAHIGVGYNENMVTGYRGAWVQEFGFYKGNAQVFVTDAQGKPVNNTKITLGNPKDFSANQTYLTDKSGKFSANSILFDSWEVYVGSTYYKDVKVQINADTGSITQTIKLNPNNSQNMVSENTKSIIILSIGVSVGVLILLIVFATFIYARKTNKLCFKTKGLKIPLQQYNLVNKAQKQTVQKETQHENLMQANLQNYTNTAENQQVHQYIKQRKQNTAPQTQLPSLSQNNKTKVIPAYQIVNQQNFNEVKAKYNPQTYQ</sequence>
<dbReference type="Gene3D" id="3.40.33.10">
    <property type="entry name" value="CAP"/>
    <property type="match status" value="1"/>
</dbReference>
<dbReference type="InterPro" id="IPR002477">
    <property type="entry name" value="Peptidoglycan-bd-like"/>
</dbReference>
<accession>A0AA86NX48</accession>
<dbReference type="Pfam" id="PF01471">
    <property type="entry name" value="PG_binding_1"/>
    <property type="match status" value="2"/>
</dbReference>
<dbReference type="InterPro" id="IPR036366">
    <property type="entry name" value="PGBDSf"/>
</dbReference>
<dbReference type="Pfam" id="PF00188">
    <property type="entry name" value="CAP"/>
    <property type="match status" value="1"/>
</dbReference>
<reference evidence="5 6" key="2">
    <citation type="submission" date="2024-07" db="EMBL/GenBank/DDBJ databases">
        <authorList>
            <person name="Akdeniz Z."/>
        </authorList>
    </citation>
    <scope>NUCLEOTIDE SEQUENCE [LARGE SCALE GENOMIC DNA]</scope>
</reference>
<reference evidence="4" key="1">
    <citation type="submission" date="2023-06" db="EMBL/GenBank/DDBJ databases">
        <authorList>
            <person name="Kurt Z."/>
        </authorList>
    </citation>
    <scope>NUCLEOTIDE SEQUENCE</scope>
</reference>
<evidence type="ECO:0000313" key="4">
    <source>
        <dbReference type="EMBL" id="CAI9927638.1"/>
    </source>
</evidence>
<dbReference type="Gene3D" id="1.10.101.10">
    <property type="entry name" value="PGBD-like superfamily/PGBD"/>
    <property type="match status" value="2"/>
</dbReference>
<organism evidence="4">
    <name type="scientific">Hexamita inflata</name>
    <dbReference type="NCBI Taxonomy" id="28002"/>
    <lineage>
        <taxon>Eukaryota</taxon>
        <taxon>Metamonada</taxon>
        <taxon>Diplomonadida</taxon>
        <taxon>Hexamitidae</taxon>
        <taxon>Hexamitinae</taxon>
        <taxon>Hexamita</taxon>
    </lineage>
</organism>
<gene>
    <name evidence="4" type="ORF">HINF_LOCUS15283</name>
    <name evidence="5" type="ORF">HINF_LOCUS43346</name>
</gene>
<evidence type="ECO:0000313" key="5">
    <source>
        <dbReference type="EMBL" id="CAL6049492.1"/>
    </source>
</evidence>
<dbReference type="SUPFAM" id="SSF53955">
    <property type="entry name" value="Lysozyme-like"/>
    <property type="match status" value="1"/>
</dbReference>
<dbReference type="InterPro" id="IPR023346">
    <property type="entry name" value="Lysozyme-like_dom_sf"/>
</dbReference>